<dbReference type="Proteomes" id="UP000243525">
    <property type="component" value="Unassembled WGS sequence"/>
</dbReference>
<dbReference type="InterPro" id="IPR036653">
    <property type="entry name" value="CinA-like_C"/>
</dbReference>
<dbReference type="NCBIfam" id="TIGR00177">
    <property type="entry name" value="molyb_syn"/>
    <property type="match status" value="1"/>
</dbReference>
<feature type="domain" description="MoaB/Mog" evidence="2">
    <location>
        <begin position="4"/>
        <end position="170"/>
    </location>
</feature>
<dbReference type="SUPFAM" id="SSF53218">
    <property type="entry name" value="Molybdenum cofactor biosynthesis proteins"/>
    <property type="match status" value="1"/>
</dbReference>
<evidence type="ECO:0000313" key="4">
    <source>
        <dbReference type="Proteomes" id="UP000243525"/>
    </source>
</evidence>
<dbReference type="Gene3D" id="3.40.980.10">
    <property type="entry name" value="MoaB/Mog-like domain"/>
    <property type="match status" value="1"/>
</dbReference>
<gene>
    <name evidence="3" type="ORF">C8N47_11145</name>
</gene>
<dbReference type="Pfam" id="PF18146">
    <property type="entry name" value="CinA_KH"/>
    <property type="match status" value="1"/>
</dbReference>
<comment type="caution">
    <text evidence="3">The sequence shown here is derived from an EMBL/GenBank/DDBJ whole genome shotgun (WGS) entry which is preliminary data.</text>
</comment>
<proteinExistence type="inferred from homology"/>
<name>A0A2T5C087_9BACT</name>
<dbReference type="PANTHER" id="PTHR13939:SF0">
    <property type="entry name" value="NMN AMIDOHYDROLASE-LIKE PROTEIN YFAY"/>
    <property type="match status" value="1"/>
</dbReference>
<dbReference type="SMART" id="SM00852">
    <property type="entry name" value="MoCF_biosynth"/>
    <property type="match status" value="1"/>
</dbReference>
<dbReference type="InterPro" id="IPR001453">
    <property type="entry name" value="MoaB/Mog_dom"/>
</dbReference>
<dbReference type="CDD" id="cd00885">
    <property type="entry name" value="cinA"/>
    <property type="match status" value="1"/>
</dbReference>
<dbReference type="AlphaFoldDB" id="A0A2T5C087"/>
<dbReference type="InterPro" id="IPR050101">
    <property type="entry name" value="CinA"/>
</dbReference>
<comment type="similarity">
    <text evidence="1">Belongs to the CinA family.</text>
</comment>
<sequence length="422" mass="46071">MKAEIITIGDEILIGQIVDTNSAWMAEQLNLNGIEVYQVSSVHDDHKHILQALADAQQRADLVLITGGLGPTKDDITKKCLCEYFNCGMHTHQPSLQAITERLEKRGIALNQLNRDQALVPDSCTVLPNKNGTAPGMWFEKQDTIFVSMPGVPYEMTGIMEDEVFPRLRKSGKLKSIYHQTILVYGIGESTLSEMLENWENALPPFIKLAYLPNQLMVRLRLSAYGTNSDELKQTVDQQIGKLQELIPDHICGYNGDTLSEITGKLLTKASAMVAVAESCTGGNIAHLYTEVPGSSSYFKGGVVAYSNDVKMALLNVKAATLDAHGAVSQQTALEMVAGVKQALGSDYGIATTGIAGPDGGTSDKPVGTVWIAVSGKHTTRVECFRFHHNRSRNIERASQTALNMLRQLLLTEINEAAVRTK</sequence>
<dbReference type="RefSeq" id="WP_107822736.1">
    <property type="nucleotide sequence ID" value="NZ_OY782574.1"/>
</dbReference>
<dbReference type="Pfam" id="PF02464">
    <property type="entry name" value="CinA"/>
    <property type="match status" value="1"/>
</dbReference>
<dbReference type="EMBL" id="QAAD01000011">
    <property type="protein sequence ID" value="PTN08005.1"/>
    <property type="molecule type" value="Genomic_DNA"/>
</dbReference>
<organism evidence="3 4">
    <name type="scientific">Mangrovibacterium marinum</name>
    <dbReference type="NCBI Taxonomy" id="1639118"/>
    <lineage>
        <taxon>Bacteria</taxon>
        <taxon>Pseudomonadati</taxon>
        <taxon>Bacteroidota</taxon>
        <taxon>Bacteroidia</taxon>
        <taxon>Marinilabiliales</taxon>
        <taxon>Prolixibacteraceae</taxon>
        <taxon>Mangrovibacterium</taxon>
    </lineage>
</organism>
<dbReference type="NCBIfam" id="TIGR00199">
    <property type="entry name" value="PncC_domain"/>
    <property type="match status" value="1"/>
</dbReference>
<dbReference type="InterPro" id="IPR036425">
    <property type="entry name" value="MoaB/Mog-like_dom_sf"/>
</dbReference>
<dbReference type="PIRSF" id="PIRSF006728">
    <property type="entry name" value="CinA"/>
    <property type="match status" value="1"/>
</dbReference>
<dbReference type="InterPro" id="IPR008135">
    <property type="entry name" value="Competence-induced_CinA"/>
</dbReference>
<dbReference type="InterPro" id="IPR041424">
    <property type="entry name" value="CinA_KH"/>
</dbReference>
<dbReference type="Pfam" id="PF00994">
    <property type="entry name" value="MoCF_biosynth"/>
    <property type="match status" value="1"/>
</dbReference>
<dbReference type="NCBIfam" id="TIGR00200">
    <property type="entry name" value="cinA_nterm"/>
    <property type="match status" value="1"/>
</dbReference>
<dbReference type="Gene3D" id="3.90.950.20">
    <property type="entry name" value="CinA-like"/>
    <property type="match status" value="1"/>
</dbReference>
<keyword evidence="4" id="KW-1185">Reference proteome</keyword>
<dbReference type="HAMAP" id="MF_00226_B">
    <property type="entry name" value="CinA_B"/>
    <property type="match status" value="1"/>
</dbReference>
<reference evidence="3 4" key="1">
    <citation type="submission" date="2018-04" db="EMBL/GenBank/DDBJ databases">
        <title>Genomic Encyclopedia of Archaeal and Bacterial Type Strains, Phase II (KMG-II): from individual species to whole genera.</title>
        <authorList>
            <person name="Goeker M."/>
        </authorList>
    </citation>
    <scope>NUCLEOTIDE SEQUENCE [LARGE SCALE GENOMIC DNA]</scope>
    <source>
        <strain evidence="3 4">DSM 28823</strain>
    </source>
</reference>
<accession>A0A2T5C087</accession>
<evidence type="ECO:0000259" key="2">
    <source>
        <dbReference type="SMART" id="SM00852"/>
    </source>
</evidence>
<dbReference type="SUPFAM" id="SSF142433">
    <property type="entry name" value="CinA-like"/>
    <property type="match status" value="1"/>
</dbReference>
<dbReference type="NCBIfam" id="NF001813">
    <property type="entry name" value="PRK00549.1"/>
    <property type="match status" value="1"/>
</dbReference>
<evidence type="ECO:0000313" key="3">
    <source>
        <dbReference type="EMBL" id="PTN08005.1"/>
    </source>
</evidence>
<dbReference type="PANTHER" id="PTHR13939">
    <property type="entry name" value="NICOTINAMIDE-NUCLEOTIDE AMIDOHYDROLASE PNCC"/>
    <property type="match status" value="1"/>
</dbReference>
<evidence type="ECO:0000256" key="1">
    <source>
        <dbReference type="HAMAP-Rule" id="MF_00226"/>
    </source>
</evidence>
<protein>
    <recommendedName>
        <fullName evidence="1">CinA-like protein</fullName>
    </recommendedName>
</protein>
<dbReference type="InterPro" id="IPR008136">
    <property type="entry name" value="CinA_C"/>
</dbReference>
<dbReference type="OrthoDB" id="9801454at2"/>